<dbReference type="InterPro" id="IPR038287">
    <property type="entry name" value="Cse2_sf"/>
</dbReference>
<reference evidence="1 2" key="1">
    <citation type="submission" date="2019-10" db="EMBL/GenBank/DDBJ databases">
        <title>Nocardia macrotermitis sp. nov. and Nocardia aurantia sp. nov., isolated from the gut of fungus growing-termite Macrotermes natalensis.</title>
        <authorList>
            <person name="Benndorf R."/>
            <person name="Schwitalla J."/>
            <person name="Martin K."/>
            <person name="De Beer W."/>
            <person name="Kaster A.-K."/>
            <person name="Vollmers J."/>
            <person name="Poulsen M."/>
            <person name="Beemelmanns C."/>
        </authorList>
    </citation>
    <scope>NUCLEOTIDE SEQUENCE [LARGE SCALE GENOMIC DNA]</scope>
    <source>
        <strain evidence="1 2">RB56</strain>
    </source>
</reference>
<organism evidence="1 2">
    <name type="scientific">Nocardia aurantia</name>
    <dbReference type="NCBI Taxonomy" id="2585199"/>
    <lineage>
        <taxon>Bacteria</taxon>
        <taxon>Bacillati</taxon>
        <taxon>Actinomycetota</taxon>
        <taxon>Actinomycetes</taxon>
        <taxon>Mycobacteriales</taxon>
        <taxon>Nocardiaceae</taxon>
        <taxon>Nocardia</taxon>
    </lineage>
</organism>
<accession>A0A7K0DU49</accession>
<evidence type="ECO:0008006" key="3">
    <source>
        <dbReference type="Google" id="ProtNLM"/>
    </source>
</evidence>
<dbReference type="EMBL" id="WEGI01000010">
    <property type="protein sequence ID" value="MQY28892.1"/>
    <property type="molecule type" value="Genomic_DNA"/>
</dbReference>
<gene>
    <name evidence="1" type="ORF">NRB56_44770</name>
</gene>
<keyword evidence="2" id="KW-1185">Reference proteome</keyword>
<dbReference type="NCBIfam" id="TIGR02548">
    <property type="entry name" value="casB_cse2"/>
    <property type="match status" value="1"/>
</dbReference>
<proteinExistence type="predicted"/>
<dbReference type="Gene3D" id="1.10.520.40">
    <property type="entry name" value="CRISPR-associated protein Cse2"/>
    <property type="match status" value="1"/>
</dbReference>
<dbReference type="CDD" id="cd09731">
    <property type="entry name" value="Cse2_I-E"/>
    <property type="match status" value="1"/>
</dbReference>
<sequence length="190" mass="21497">MAQRYWNRFLDEKSKQWNKDLPPGEDLAALRTGLGRAALTAPKMWQFYTVTADKDADLERLGLASTAQSAEHAALALFGVHQQSQRTLMHKPDVGLGTALRTLRHHAKVSSDAVDRRVAALVASTSVPTMTYRLRGLIIQLRDIGQPLDYDRLLRDIDRWHWADARQRVRKGWAQGYQRWTPPAADTAAE</sequence>
<dbReference type="AlphaFoldDB" id="A0A7K0DU49"/>
<comment type="caution">
    <text evidence="1">The sequence shown here is derived from an EMBL/GenBank/DDBJ whole genome shotgun (WGS) entry which is preliminary data.</text>
</comment>
<dbReference type="OrthoDB" id="4808431at2"/>
<evidence type="ECO:0000313" key="1">
    <source>
        <dbReference type="EMBL" id="MQY28892.1"/>
    </source>
</evidence>
<dbReference type="Proteomes" id="UP000431401">
    <property type="component" value="Unassembled WGS sequence"/>
</dbReference>
<protein>
    <recommendedName>
        <fullName evidence="3">Type I-E CRISPR-associated protein Cse2/CasB</fullName>
    </recommendedName>
</protein>
<dbReference type="Pfam" id="PF09485">
    <property type="entry name" value="CRISPR_Cse2"/>
    <property type="match status" value="1"/>
</dbReference>
<name>A0A7K0DU49_9NOCA</name>
<dbReference type="RefSeq" id="WP_153345325.1">
    <property type="nucleotide sequence ID" value="NZ_WEGI01000010.1"/>
</dbReference>
<evidence type="ECO:0000313" key="2">
    <source>
        <dbReference type="Proteomes" id="UP000431401"/>
    </source>
</evidence>
<dbReference type="InterPro" id="IPR013382">
    <property type="entry name" value="CRISPR-assoc_prot_Cse2"/>
</dbReference>